<accession>A0A1T5JRY2</accession>
<dbReference type="OrthoDB" id="2015187at2"/>
<proteinExistence type="inferred from homology"/>
<keyword evidence="2" id="KW-0175">Coiled coil</keyword>
<evidence type="ECO:0000256" key="2">
    <source>
        <dbReference type="SAM" id="Coils"/>
    </source>
</evidence>
<dbReference type="RefSeq" id="WP_079490245.1">
    <property type="nucleotide sequence ID" value="NZ_FUZT01000003.1"/>
</dbReference>
<keyword evidence="5" id="KW-1185">Reference proteome</keyword>
<evidence type="ECO:0000313" key="5">
    <source>
        <dbReference type="Proteomes" id="UP000190285"/>
    </source>
</evidence>
<dbReference type="PANTHER" id="PTHR30469">
    <property type="entry name" value="MULTIDRUG RESISTANCE PROTEIN MDTA"/>
    <property type="match status" value="1"/>
</dbReference>
<dbReference type="GO" id="GO:0015562">
    <property type="term" value="F:efflux transmembrane transporter activity"/>
    <property type="evidence" value="ECO:0007669"/>
    <property type="project" value="InterPro"/>
</dbReference>
<evidence type="ECO:0000256" key="1">
    <source>
        <dbReference type="ARBA" id="ARBA00009477"/>
    </source>
</evidence>
<evidence type="ECO:0000256" key="3">
    <source>
        <dbReference type="SAM" id="SignalP"/>
    </source>
</evidence>
<protein>
    <submittedName>
        <fullName evidence="4">RND family efflux transporter, MFP subunit</fullName>
    </submittedName>
</protein>
<feature type="chain" id="PRO_5013387037" evidence="3">
    <location>
        <begin position="28"/>
        <end position="364"/>
    </location>
</feature>
<dbReference type="Gene3D" id="2.40.50.100">
    <property type="match status" value="1"/>
</dbReference>
<dbReference type="Gene3D" id="2.40.30.170">
    <property type="match status" value="1"/>
</dbReference>
<sequence>MKICKLSIFLLLIFLLMSFSGCTKTNANDAKEVLKKPIRVEVAINEEITETLDYIGIVTADEYIKYSSKIPGEIREIFVEKDQRIRKGDKLFAVDDSDLKVLQSSCKLKLNQSKSLLKKAEEMYMFADDNYKRISELYKNASIDEVTYDKAKLKLKTTKQDYETAKKNYELAKLNYNKTNKDVFESIVYGTFDGYVTKILFKEDEITSVGMPVIVVRKDEDIVNMGITADDLEKIRLEDKVKIFIDDRETSGIIVEISKEPDVETRLFPVKIVMEDNKFPIGSIVNVHVIVEKNYGVKVPLTAIGTDKKDYVYVVSDDIAIKKEVNIIRSYDEFVLVKGINDYDNVVVEGMRALSEGDRINILK</sequence>
<dbReference type="AlphaFoldDB" id="A0A1T5JRY2"/>
<dbReference type="STRING" id="36842.SAMN02194393_01281"/>
<dbReference type="Gene3D" id="2.40.420.20">
    <property type="match status" value="1"/>
</dbReference>
<dbReference type="GO" id="GO:1990281">
    <property type="term" value="C:efflux pump complex"/>
    <property type="evidence" value="ECO:0007669"/>
    <property type="project" value="TreeGrafter"/>
</dbReference>
<dbReference type="NCBIfam" id="TIGR01730">
    <property type="entry name" value="RND_mfp"/>
    <property type="match status" value="1"/>
</dbReference>
<feature type="signal peptide" evidence="3">
    <location>
        <begin position="1"/>
        <end position="27"/>
    </location>
</feature>
<reference evidence="4 5" key="1">
    <citation type="submission" date="2017-02" db="EMBL/GenBank/DDBJ databases">
        <authorList>
            <person name="Peterson S.W."/>
        </authorList>
    </citation>
    <scope>NUCLEOTIDE SEQUENCE [LARGE SCALE GENOMIC DNA]</scope>
    <source>
        <strain evidence="4 5">M1</strain>
    </source>
</reference>
<organism evidence="4 5">
    <name type="scientific">Maledivibacter halophilus</name>
    <dbReference type="NCBI Taxonomy" id="36842"/>
    <lineage>
        <taxon>Bacteria</taxon>
        <taxon>Bacillati</taxon>
        <taxon>Bacillota</taxon>
        <taxon>Clostridia</taxon>
        <taxon>Peptostreptococcales</taxon>
        <taxon>Caminicellaceae</taxon>
        <taxon>Maledivibacter</taxon>
    </lineage>
</organism>
<dbReference type="PANTHER" id="PTHR30469:SF15">
    <property type="entry name" value="HLYD FAMILY OF SECRETION PROTEINS"/>
    <property type="match status" value="1"/>
</dbReference>
<gene>
    <name evidence="4" type="ORF">SAMN02194393_01281</name>
</gene>
<evidence type="ECO:0000313" key="4">
    <source>
        <dbReference type="EMBL" id="SKC54146.1"/>
    </source>
</evidence>
<dbReference type="Gene3D" id="1.10.287.470">
    <property type="entry name" value="Helix hairpin bin"/>
    <property type="match status" value="1"/>
</dbReference>
<dbReference type="Proteomes" id="UP000190285">
    <property type="component" value="Unassembled WGS sequence"/>
</dbReference>
<dbReference type="EMBL" id="FUZT01000003">
    <property type="protein sequence ID" value="SKC54146.1"/>
    <property type="molecule type" value="Genomic_DNA"/>
</dbReference>
<dbReference type="InterPro" id="IPR006143">
    <property type="entry name" value="RND_pump_MFP"/>
</dbReference>
<dbReference type="SUPFAM" id="SSF111369">
    <property type="entry name" value="HlyD-like secretion proteins"/>
    <property type="match status" value="1"/>
</dbReference>
<name>A0A1T5JRY2_9FIRM</name>
<dbReference type="PROSITE" id="PS51257">
    <property type="entry name" value="PROKAR_LIPOPROTEIN"/>
    <property type="match status" value="1"/>
</dbReference>
<comment type="similarity">
    <text evidence="1">Belongs to the membrane fusion protein (MFP) (TC 8.A.1) family.</text>
</comment>
<feature type="coiled-coil region" evidence="2">
    <location>
        <begin position="148"/>
        <end position="182"/>
    </location>
</feature>
<keyword evidence="3" id="KW-0732">Signal</keyword>